<protein>
    <submittedName>
        <fullName evidence="1">Uncharacterized protein</fullName>
    </submittedName>
</protein>
<evidence type="ECO:0000313" key="2">
    <source>
        <dbReference type="Proteomes" id="UP000217348"/>
    </source>
</evidence>
<gene>
    <name evidence="1" type="ORF">CGC58_10950</name>
</gene>
<reference evidence="2" key="1">
    <citation type="submission" date="2017-06" db="EMBL/GenBank/DDBJ databases">
        <title>Capnocytophaga spp. assemblies.</title>
        <authorList>
            <person name="Gulvik C.A."/>
        </authorList>
    </citation>
    <scope>NUCLEOTIDE SEQUENCE [LARGE SCALE GENOMIC DNA]</scope>
    <source>
        <strain evidence="2">H2177</strain>
    </source>
</reference>
<dbReference type="AlphaFoldDB" id="A0A250G1Y1"/>
<sequence length="59" mass="6754">MEGDVKSMMPLKKRSVFVRLSVVEALSLQGFNAHTQLQVFADFAQPDNQNQHHTFYNTT</sequence>
<dbReference type="EMBL" id="CP022387">
    <property type="protein sequence ID" value="ATA90197.1"/>
    <property type="molecule type" value="Genomic_DNA"/>
</dbReference>
<dbReference type="KEGG" id="csto:CGC58_10950"/>
<name>A0A250G1Y1_9FLAO</name>
<dbReference type="Proteomes" id="UP000217348">
    <property type="component" value="Chromosome"/>
</dbReference>
<proteinExistence type="predicted"/>
<organism evidence="1 2">
    <name type="scientific">Capnocytophaga stomatis</name>
    <dbReference type="NCBI Taxonomy" id="1848904"/>
    <lineage>
        <taxon>Bacteria</taxon>
        <taxon>Pseudomonadati</taxon>
        <taxon>Bacteroidota</taxon>
        <taxon>Flavobacteriia</taxon>
        <taxon>Flavobacteriales</taxon>
        <taxon>Flavobacteriaceae</taxon>
        <taxon>Capnocytophaga</taxon>
    </lineage>
</organism>
<accession>A0A250G1Y1</accession>
<evidence type="ECO:0000313" key="1">
    <source>
        <dbReference type="EMBL" id="ATA90197.1"/>
    </source>
</evidence>